<dbReference type="AlphaFoldDB" id="A0A839RM91"/>
<dbReference type="EMBL" id="JACHWS010000001">
    <property type="protein sequence ID" value="MBB3037318.1"/>
    <property type="molecule type" value="Genomic_DNA"/>
</dbReference>
<dbReference type="OrthoDB" id="264096at2"/>
<name>A0A839RM91_9ACTN</name>
<dbReference type="Proteomes" id="UP000567922">
    <property type="component" value="Unassembled WGS sequence"/>
</dbReference>
<organism evidence="1 2">
    <name type="scientific">Hoyosella altamirensis</name>
    <dbReference type="NCBI Taxonomy" id="616997"/>
    <lineage>
        <taxon>Bacteria</taxon>
        <taxon>Bacillati</taxon>
        <taxon>Actinomycetota</taxon>
        <taxon>Actinomycetes</taxon>
        <taxon>Mycobacteriales</taxon>
        <taxon>Hoyosellaceae</taxon>
        <taxon>Hoyosella</taxon>
    </lineage>
</organism>
<reference evidence="1 2" key="1">
    <citation type="submission" date="2020-08" db="EMBL/GenBank/DDBJ databases">
        <title>Sequencing the genomes of 1000 actinobacteria strains.</title>
        <authorList>
            <person name="Klenk H.-P."/>
        </authorList>
    </citation>
    <scope>NUCLEOTIDE SEQUENCE [LARGE SCALE GENOMIC DNA]</scope>
    <source>
        <strain evidence="1 2">DSM 45258</strain>
    </source>
</reference>
<accession>A0A839RM91</accession>
<evidence type="ECO:0000313" key="1">
    <source>
        <dbReference type="EMBL" id="MBB3037318.1"/>
    </source>
</evidence>
<keyword evidence="2" id="KW-1185">Reference proteome</keyword>
<protein>
    <submittedName>
        <fullName evidence="1">Uncharacterized protein</fullName>
    </submittedName>
</protein>
<sequence length="467" mass="50803">MSDLAVNPESLERARAVADAVLYEGYLLYPYRADARKNQTRWQFGVLGPPGAAERFAGEESHLSAQCLVRCGAHGQVGVSLRFLQLQRREVEDFREGRFVSVPEMTVGEHKYLAWDEAVAHDVDLGDLALRSPHALIAEVSGAEDIEMLTDNGAVAGRVRRTHWPLRAEVSVHATGDGDLLTVNVAVRNTSATTGSSDPKTDAIRSSLLGAHMILTTSEAEFVSLLEPGERTEDPREAAEEVRAANSCVHHRCFPVLAGLPGERHVVLISPIILYDYPEIAGESRGPMFDATEIDEILTLRVMAMTEDEKAMARATDPLAAEIIDRADQTTADSLGALHGTIRNADHVPVFTESGEDKPWWDPAVDSCVDPETDTVTIRGVAVGKGSLVRVHPSRSADAQDLFFKDQVARVTMVHTDVDGGTHIGVVLVDDPAADLHDWFGRYLYFAPSELEPLSADGTSPRKESAS</sequence>
<gene>
    <name evidence="1" type="ORF">FHU29_001752</name>
</gene>
<proteinExistence type="predicted"/>
<evidence type="ECO:0000313" key="2">
    <source>
        <dbReference type="Proteomes" id="UP000567922"/>
    </source>
</evidence>
<dbReference type="RefSeq" id="WP_074390722.1">
    <property type="nucleotide sequence ID" value="NZ_BDDI01000002.1"/>
</dbReference>
<comment type="caution">
    <text evidence="1">The sequence shown here is derived from an EMBL/GenBank/DDBJ whole genome shotgun (WGS) entry which is preliminary data.</text>
</comment>